<dbReference type="EMBL" id="PEYM01000055">
    <property type="protein sequence ID" value="PIS30412.1"/>
    <property type="molecule type" value="Genomic_DNA"/>
</dbReference>
<dbReference type="Pfam" id="PF21956">
    <property type="entry name" value="DUF6922"/>
    <property type="match status" value="1"/>
</dbReference>
<dbReference type="InterPro" id="IPR053830">
    <property type="entry name" value="DUF6922"/>
</dbReference>
<evidence type="ECO:0000313" key="3">
    <source>
        <dbReference type="Proteomes" id="UP000231343"/>
    </source>
</evidence>
<reference evidence="2 3" key="1">
    <citation type="submission" date="2017-09" db="EMBL/GenBank/DDBJ databases">
        <title>Depth-based differentiation of microbial function through sediment-hosted aquifers and enrichment of novel symbionts in the deep terrestrial subsurface.</title>
        <authorList>
            <person name="Probst A.J."/>
            <person name="Ladd B."/>
            <person name="Jarett J.K."/>
            <person name="Geller-Mcgrath D.E."/>
            <person name="Sieber C.M."/>
            <person name="Emerson J.B."/>
            <person name="Anantharaman K."/>
            <person name="Thomas B.C."/>
            <person name="Malmstrom R."/>
            <person name="Stieglmeier M."/>
            <person name="Klingl A."/>
            <person name="Woyke T."/>
            <person name="Ryan C.M."/>
            <person name="Banfield J.F."/>
        </authorList>
    </citation>
    <scope>NUCLEOTIDE SEQUENCE [LARGE SCALE GENOMIC DNA]</scope>
    <source>
        <strain evidence="2">CG08_land_8_20_14_0_20_45_16</strain>
    </source>
</reference>
<evidence type="ECO:0000313" key="2">
    <source>
        <dbReference type="EMBL" id="PIS30412.1"/>
    </source>
</evidence>
<protein>
    <recommendedName>
        <fullName evidence="1">DUF6922 domain-containing protein</fullName>
    </recommendedName>
</protein>
<name>A0A2H0XZ96_UNCSA</name>
<sequence length="92" mass="10954">MKEEKLPKEFKKYFWDVDFKKLSFKEHRDFVLSRLLSMGDLPAGRWLFNAARKQTIKSFVLNCGDPQLDKRSNNFWRIFFDLPAGRRPKGAV</sequence>
<gene>
    <name evidence="2" type="ORF">COT42_02905</name>
</gene>
<dbReference type="AlphaFoldDB" id="A0A2H0XZ96"/>
<feature type="domain" description="DUF6922" evidence="1">
    <location>
        <begin position="11"/>
        <end position="57"/>
    </location>
</feature>
<accession>A0A2H0XZ96</accession>
<proteinExistence type="predicted"/>
<dbReference type="Proteomes" id="UP000231343">
    <property type="component" value="Unassembled WGS sequence"/>
</dbReference>
<evidence type="ECO:0000259" key="1">
    <source>
        <dbReference type="Pfam" id="PF21956"/>
    </source>
</evidence>
<comment type="caution">
    <text evidence="2">The sequence shown here is derived from an EMBL/GenBank/DDBJ whole genome shotgun (WGS) entry which is preliminary data.</text>
</comment>
<organism evidence="2 3">
    <name type="scientific">Candidatus Saganbacteria bacterium CG08_land_8_20_14_0_20_45_16</name>
    <dbReference type="NCBI Taxonomy" id="2014293"/>
    <lineage>
        <taxon>Bacteria</taxon>
        <taxon>Bacillati</taxon>
        <taxon>Saganbacteria</taxon>
    </lineage>
</organism>